<dbReference type="EMBL" id="NCKV01000491">
    <property type="protein sequence ID" value="RWS30470.1"/>
    <property type="molecule type" value="Genomic_DNA"/>
</dbReference>
<comment type="caution">
    <text evidence="3">The sequence shown here is derived from an EMBL/GenBank/DDBJ whole genome shotgun (WGS) entry which is preliminary data.</text>
</comment>
<dbReference type="InterPro" id="IPR052807">
    <property type="entry name" value="Mito_transl_resp_regulator"/>
</dbReference>
<dbReference type="Proteomes" id="UP000288716">
    <property type="component" value="Unassembled WGS sequence"/>
</dbReference>
<dbReference type="Pfam" id="PF21516">
    <property type="entry name" value="YqeH-like_C"/>
    <property type="match status" value="1"/>
</dbReference>
<dbReference type="STRING" id="299467.A0A443SSF8"/>
<dbReference type="OrthoDB" id="1696305at2759"/>
<gene>
    <name evidence="3" type="ORF">B4U80_08117</name>
</gene>
<evidence type="ECO:0000259" key="1">
    <source>
        <dbReference type="Pfam" id="PF01926"/>
    </source>
</evidence>
<sequence length="771" mass="88625">MLGNKVFKNRVRVRYFLCQRFVRGVRPCVSDEVTKNELDDKTHTEMLENLLREQQRLSAASDWRKKEELRFARRLLPVPVSLTGFGDGDEPKVWRSHLINALIKLENEPKENLCLSDKLSPSLKLLFDNHSSEIEEDYRKLYEVYKQEKKLARKNEDFVYKKNISKTQLPFNIVDDVKRSKNVTQKKQTFKSGVLDEEYNTFLKHHHLLQHFASKLTKGVTSEEYEAEIEAWRDEMWRRNYGTPNPEIKPSNVPCGGCGAHLHCVDRSIPGYIPSEKYTSLNEKELLSELCQRCEYIRHFNVALNVNVSSEQYPQIISEIKNKFALVILMVDLLDFPCSIWPKILDLIGENRKIYVVGNKVDLLPKDSDGYLERIEESLRQTLHVMKAEKNVRIKHLCLISAKTGFGVDSLVTKLLEDWNGKGDIILIGCTNVGKSTLFNALMQSDLCKVRENDLIQRATTSLWPGTTLNLLKFPIQRMEGWQLKLRQEKLIFTERIKANESILERSLRRQTHNPGHLVLSDRVAMTLRENIPINVDSSHPFAQKSSSRKPFNANDKAFTNCHFFHDTPGAVYKEQLLTLLTTEELLRTIPREVITPRSFSVRPFQTLFVGGIGRIDVLHAKDSLLLTVFASNYLPIHVLNTEQARSFYETYVGSEMLAVPIAGGNRLEQWPPLLPMEIDLEGIGYSKSCADIVLSSVGWVSVTLLQGSECVLKAYTPQGRGLYVRRPSVLPFAVKLKGKKIRGTPCFETSKPNVELEENDYKYRRSFHRL</sequence>
<dbReference type="PANTHER" id="PTHR46406:SF1">
    <property type="entry name" value="NITRIC OXIDE-ASSOCIATED PROTEIN 1"/>
    <property type="match status" value="1"/>
</dbReference>
<name>A0A443SSF8_9ACAR</name>
<evidence type="ECO:0000313" key="4">
    <source>
        <dbReference type="Proteomes" id="UP000288716"/>
    </source>
</evidence>
<organism evidence="3 4">
    <name type="scientific">Leptotrombidium deliense</name>
    <dbReference type="NCBI Taxonomy" id="299467"/>
    <lineage>
        <taxon>Eukaryota</taxon>
        <taxon>Metazoa</taxon>
        <taxon>Ecdysozoa</taxon>
        <taxon>Arthropoda</taxon>
        <taxon>Chelicerata</taxon>
        <taxon>Arachnida</taxon>
        <taxon>Acari</taxon>
        <taxon>Acariformes</taxon>
        <taxon>Trombidiformes</taxon>
        <taxon>Prostigmata</taxon>
        <taxon>Anystina</taxon>
        <taxon>Parasitengona</taxon>
        <taxon>Trombiculoidea</taxon>
        <taxon>Trombiculidae</taxon>
        <taxon>Leptotrombidium</taxon>
    </lineage>
</organism>
<accession>A0A443SSF8</accession>
<dbReference type="InterPro" id="IPR048422">
    <property type="entry name" value="NOA1/YqeH-like_C"/>
</dbReference>
<dbReference type="InterPro" id="IPR006073">
    <property type="entry name" value="GTP-bd"/>
</dbReference>
<proteinExistence type="predicted"/>
<dbReference type="AlphaFoldDB" id="A0A443SSF8"/>
<protein>
    <submittedName>
        <fullName evidence="3">50S ribosome-binding GTPase-like protein 1</fullName>
    </submittedName>
</protein>
<dbReference type="SUPFAM" id="SSF52540">
    <property type="entry name" value="P-loop containing nucleoside triphosphate hydrolases"/>
    <property type="match status" value="1"/>
</dbReference>
<dbReference type="Pfam" id="PF01926">
    <property type="entry name" value="MMR_HSR1"/>
    <property type="match status" value="1"/>
</dbReference>
<evidence type="ECO:0000259" key="2">
    <source>
        <dbReference type="Pfam" id="PF21516"/>
    </source>
</evidence>
<dbReference type="PANTHER" id="PTHR46406">
    <property type="entry name" value="NITRIC OXIDE-ASSOCIATED PROTEIN 1"/>
    <property type="match status" value="1"/>
</dbReference>
<dbReference type="CDD" id="cd01855">
    <property type="entry name" value="YqeH"/>
    <property type="match status" value="1"/>
</dbReference>
<dbReference type="InterPro" id="IPR027417">
    <property type="entry name" value="P-loop_NTPase"/>
</dbReference>
<feature type="domain" description="G" evidence="1">
    <location>
        <begin position="425"/>
        <end position="477"/>
    </location>
</feature>
<feature type="domain" description="NOA1/YqeH-like C-terminal" evidence="2">
    <location>
        <begin position="627"/>
        <end position="727"/>
    </location>
</feature>
<keyword evidence="4" id="KW-1185">Reference proteome</keyword>
<dbReference type="VEuPathDB" id="VectorBase:LDEU001574"/>
<dbReference type="GO" id="GO:0005525">
    <property type="term" value="F:GTP binding"/>
    <property type="evidence" value="ECO:0007669"/>
    <property type="project" value="InterPro"/>
</dbReference>
<evidence type="ECO:0000313" key="3">
    <source>
        <dbReference type="EMBL" id="RWS30470.1"/>
    </source>
</evidence>
<reference evidence="3 4" key="1">
    <citation type="journal article" date="2018" name="Gigascience">
        <title>Genomes of trombidid mites reveal novel predicted allergens and laterally-transferred genes associated with secondary metabolism.</title>
        <authorList>
            <person name="Dong X."/>
            <person name="Chaisiri K."/>
            <person name="Xia D."/>
            <person name="Armstrong S.D."/>
            <person name="Fang Y."/>
            <person name="Donnelly M.J."/>
            <person name="Kadowaki T."/>
            <person name="McGarry J.W."/>
            <person name="Darby A.C."/>
            <person name="Makepeace B.L."/>
        </authorList>
    </citation>
    <scope>NUCLEOTIDE SEQUENCE [LARGE SCALE GENOMIC DNA]</scope>
    <source>
        <strain evidence="3">UoL-UT</strain>
    </source>
</reference>
<dbReference type="Gene3D" id="3.40.50.300">
    <property type="entry name" value="P-loop containing nucleotide triphosphate hydrolases"/>
    <property type="match status" value="1"/>
</dbReference>